<feature type="transmembrane region" description="Helical" evidence="1">
    <location>
        <begin position="143"/>
        <end position="166"/>
    </location>
</feature>
<keyword evidence="1" id="KW-0472">Membrane</keyword>
<protein>
    <submittedName>
        <fullName evidence="2">Uncharacterized protein</fullName>
    </submittedName>
</protein>
<feature type="transmembrane region" description="Helical" evidence="1">
    <location>
        <begin position="172"/>
        <end position="194"/>
    </location>
</feature>
<sequence length="426" mass="48020">MGEDLRRQLEGGLEVLEVCSARYRELSTVLQRRNWKEQLREAPGLLNNALRAESTLPEVLGRLQRRAEREPDRQGPANQWLRSFEEERTALSRHIARRLSKPAEGALAEQLGRLGAVALKPLPLPPGEGETVLLEGGARWPPFLHFLSFFVLWSFASPLVGILVRLRAGEAAGVWAATWVGVPLYVLFFAWFYVRTGHYWLTSERLLWKPRLGEPVQVMLSSLGDGQVTQGSAGTVKVRGRVRMTLRYVPNAWKLAALIAIHRRPEFRGVARRDPPSPMVILDMYRSPPGEPPYTEDVTSGVGMIRPGFVVYFPPQRRSLLLDAITGPTALSSAPAWSSRDKVDVPVSLLLEQLQLLPEERIDALLRKAAASNPESLLWEPRELKWSAGSSSWMEMVRGEEALWAHVPSWAAHQHLGRVLQYWRPQ</sequence>
<evidence type="ECO:0000313" key="5">
    <source>
        <dbReference type="Proteomes" id="UP000256345"/>
    </source>
</evidence>
<name>A0AAC8Q9M7_9BACT</name>
<accession>A0AAC8Q9M7</accession>
<dbReference type="EMBL" id="CP011509">
    <property type="protein sequence ID" value="AKJ03670.1"/>
    <property type="molecule type" value="Genomic_DNA"/>
</dbReference>
<organism evidence="2 4">
    <name type="scientific">Archangium gephyra</name>
    <dbReference type="NCBI Taxonomy" id="48"/>
    <lineage>
        <taxon>Bacteria</taxon>
        <taxon>Pseudomonadati</taxon>
        <taxon>Myxococcota</taxon>
        <taxon>Myxococcia</taxon>
        <taxon>Myxococcales</taxon>
        <taxon>Cystobacterineae</taxon>
        <taxon>Archangiaceae</taxon>
        <taxon>Archangium</taxon>
    </lineage>
</organism>
<dbReference type="KEGG" id="age:AA314_05296"/>
<reference evidence="2 4" key="1">
    <citation type="submission" date="2015-05" db="EMBL/GenBank/DDBJ databases">
        <title>Genome assembly of Archangium gephyra DSM 2261.</title>
        <authorList>
            <person name="Sharma G."/>
            <person name="Subramanian S."/>
        </authorList>
    </citation>
    <scope>NUCLEOTIDE SEQUENCE [LARGE SCALE GENOMIC DNA]</scope>
    <source>
        <strain evidence="2 4">DSM 2261</strain>
    </source>
</reference>
<reference evidence="3 5" key="2">
    <citation type="submission" date="2018-08" db="EMBL/GenBank/DDBJ databases">
        <title>Genomic Encyclopedia of Archaeal and Bacterial Type Strains, Phase II (KMG-II): from individual species to whole genera.</title>
        <authorList>
            <person name="Goeker M."/>
        </authorList>
    </citation>
    <scope>NUCLEOTIDE SEQUENCE [LARGE SCALE GENOMIC DNA]</scope>
    <source>
        <strain evidence="3 5">DSM 2261</strain>
    </source>
</reference>
<dbReference type="Proteomes" id="UP000256345">
    <property type="component" value="Unassembled WGS sequence"/>
</dbReference>
<evidence type="ECO:0000256" key="1">
    <source>
        <dbReference type="SAM" id="Phobius"/>
    </source>
</evidence>
<evidence type="ECO:0000313" key="4">
    <source>
        <dbReference type="Proteomes" id="UP000035579"/>
    </source>
</evidence>
<dbReference type="Proteomes" id="UP000035579">
    <property type="component" value="Chromosome"/>
</dbReference>
<evidence type="ECO:0000313" key="3">
    <source>
        <dbReference type="EMBL" id="REG22550.1"/>
    </source>
</evidence>
<dbReference type="RefSeq" id="WP_047857669.1">
    <property type="nucleotide sequence ID" value="NZ_CP011509.1"/>
</dbReference>
<evidence type="ECO:0000313" key="2">
    <source>
        <dbReference type="EMBL" id="AKJ03670.1"/>
    </source>
</evidence>
<proteinExistence type="predicted"/>
<dbReference type="AlphaFoldDB" id="A0AAC8Q9M7"/>
<keyword evidence="1" id="KW-0812">Transmembrane</keyword>
<keyword evidence="5" id="KW-1185">Reference proteome</keyword>
<gene>
    <name evidence="2" type="ORF">AA314_05296</name>
    <name evidence="3" type="ORF">ATI61_11980</name>
</gene>
<keyword evidence="1" id="KW-1133">Transmembrane helix</keyword>
<dbReference type="EMBL" id="QUMU01000019">
    <property type="protein sequence ID" value="REG22550.1"/>
    <property type="molecule type" value="Genomic_DNA"/>
</dbReference>